<organism evidence="1 2">
    <name type="scientific">Ligilactobacillus ruminis DPC 6832</name>
    <dbReference type="NCBI Taxonomy" id="1402208"/>
    <lineage>
        <taxon>Bacteria</taxon>
        <taxon>Bacillati</taxon>
        <taxon>Bacillota</taxon>
        <taxon>Bacilli</taxon>
        <taxon>Lactobacillales</taxon>
        <taxon>Lactobacillaceae</taxon>
        <taxon>Ligilactobacillus</taxon>
    </lineage>
</organism>
<reference evidence="1 2" key="1">
    <citation type="journal article" date="2015" name="BMC Microbiol.">
        <title>Lactobacillus ruminis strains cluster according to their mammalian gut source.</title>
        <authorList>
            <person name="O' Donnell M.M."/>
            <person name="Harris H.M."/>
            <person name="Lynch D.B."/>
            <person name="Ross R.P."/>
            <person name="O'Toole P.W."/>
        </authorList>
    </citation>
    <scope>NUCLEOTIDE SEQUENCE [LARGE SCALE GENOMIC DNA]</scope>
    <source>
        <strain evidence="1 2">DPC 6832</strain>
    </source>
</reference>
<accession>A0A837DYK5</accession>
<proteinExistence type="predicted"/>
<protein>
    <submittedName>
        <fullName evidence="1">Uncharacterized protein</fullName>
    </submittedName>
</protein>
<dbReference type="AlphaFoldDB" id="A0A837DYK5"/>
<evidence type="ECO:0000313" key="1">
    <source>
        <dbReference type="EMBL" id="KIC05739.1"/>
    </source>
</evidence>
<comment type="caution">
    <text evidence="1">The sequence shown here is derived from an EMBL/GenBank/DDBJ whole genome shotgun (WGS) entry which is preliminary data.</text>
</comment>
<sequence>MQTSEGWTLTIPKLIHALAPLTGAVKNKTYISKKIVINFNKLVPNFFNLFSLSTKIPNIISSPTKSKITWRLKYEVVLAFAYAKLVELAE</sequence>
<evidence type="ECO:0000313" key="2">
    <source>
        <dbReference type="Proteomes" id="UP000031011"/>
    </source>
</evidence>
<gene>
    <name evidence="1" type="ORF">LRN_1112</name>
</gene>
<dbReference type="EMBL" id="AWYA01000001">
    <property type="protein sequence ID" value="KIC05739.1"/>
    <property type="molecule type" value="Genomic_DNA"/>
</dbReference>
<dbReference type="Proteomes" id="UP000031011">
    <property type="component" value="Unassembled WGS sequence"/>
</dbReference>
<name>A0A837DYK5_9LACO</name>